<sequence length="54" mass="6029">MTFRERLRAYRDVRAPGGVRGCPHRYLPVPLWDGCDGTPEACSLCWGRTVPPGV</sequence>
<proteinExistence type="predicted"/>
<gene>
    <name evidence="1" type="ORF">IAA53_02480</name>
</gene>
<dbReference type="Proteomes" id="UP000824239">
    <property type="component" value="Unassembled WGS sequence"/>
</dbReference>
<organism evidence="1 2">
    <name type="scientific">Candidatus Avoscillospira avicola</name>
    <dbReference type="NCBI Taxonomy" id="2840706"/>
    <lineage>
        <taxon>Bacteria</taxon>
        <taxon>Bacillati</taxon>
        <taxon>Bacillota</taxon>
        <taxon>Clostridia</taxon>
        <taxon>Eubacteriales</taxon>
        <taxon>Oscillospiraceae</taxon>
        <taxon>Oscillospiraceae incertae sedis</taxon>
        <taxon>Candidatus Avoscillospira</taxon>
    </lineage>
</organism>
<protein>
    <submittedName>
        <fullName evidence="1">Uncharacterized protein</fullName>
    </submittedName>
</protein>
<reference evidence="1" key="1">
    <citation type="submission" date="2020-10" db="EMBL/GenBank/DDBJ databases">
        <authorList>
            <person name="Gilroy R."/>
        </authorList>
    </citation>
    <scope>NUCLEOTIDE SEQUENCE</scope>
    <source>
        <strain evidence="1">ChiBcec15-4380</strain>
    </source>
</reference>
<evidence type="ECO:0000313" key="2">
    <source>
        <dbReference type="Proteomes" id="UP000824239"/>
    </source>
</evidence>
<dbReference type="AlphaFoldDB" id="A0A9D1DGE5"/>
<accession>A0A9D1DGE5</accession>
<reference evidence="1" key="2">
    <citation type="journal article" date="2021" name="PeerJ">
        <title>Extensive microbial diversity within the chicken gut microbiome revealed by metagenomics and culture.</title>
        <authorList>
            <person name="Gilroy R."/>
            <person name="Ravi A."/>
            <person name="Getino M."/>
            <person name="Pursley I."/>
            <person name="Horton D.L."/>
            <person name="Alikhan N.F."/>
            <person name="Baker D."/>
            <person name="Gharbi K."/>
            <person name="Hall N."/>
            <person name="Watson M."/>
            <person name="Adriaenssens E.M."/>
            <person name="Foster-Nyarko E."/>
            <person name="Jarju S."/>
            <person name="Secka A."/>
            <person name="Antonio M."/>
            <person name="Oren A."/>
            <person name="Chaudhuri R.R."/>
            <person name="La Ragione R."/>
            <person name="Hildebrand F."/>
            <person name="Pallen M.J."/>
        </authorList>
    </citation>
    <scope>NUCLEOTIDE SEQUENCE</scope>
    <source>
        <strain evidence="1">ChiBcec15-4380</strain>
    </source>
</reference>
<dbReference type="EMBL" id="DVHE01000017">
    <property type="protein sequence ID" value="HIR50147.1"/>
    <property type="molecule type" value="Genomic_DNA"/>
</dbReference>
<name>A0A9D1DGE5_9FIRM</name>
<comment type="caution">
    <text evidence="1">The sequence shown here is derived from an EMBL/GenBank/DDBJ whole genome shotgun (WGS) entry which is preliminary data.</text>
</comment>
<evidence type="ECO:0000313" key="1">
    <source>
        <dbReference type="EMBL" id="HIR50147.1"/>
    </source>
</evidence>